<evidence type="ECO:0000313" key="3">
    <source>
        <dbReference type="Proteomes" id="UP001591681"/>
    </source>
</evidence>
<feature type="region of interest" description="Disordered" evidence="1">
    <location>
        <begin position="18"/>
        <end position="53"/>
    </location>
</feature>
<dbReference type="InterPro" id="IPR031667">
    <property type="entry name" value="RDD1"/>
</dbReference>
<evidence type="ECO:0000313" key="2">
    <source>
        <dbReference type="EMBL" id="KAL2082374.1"/>
    </source>
</evidence>
<protein>
    <submittedName>
        <fullName evidence="2">Uncharacterized protein</fullName>
    </submittedName>
</protein>
<feature type="compositionally biased region" description="Basic and acidic residues" evidence="1">
    <location>
        <begin position="33"/>
        <end position="53"/>
    </location>
</feature>
<name>A0ABD1J6C9_9TELE</name>
<keyword evidence="3" id="KW-1185">Reference proteome</keyword>
<proteinExistence type="predicted"/>
<dbReference type="AlphaFoldDB" id="A0ABD1J6C9"/>
<organism evidence="2 3">
    <name type="scientific">Coilia grayii</name>
    <name type="common">Gray's grenadier anchovy</name>
    <dbReference type="NCBI Taxonomy" id="363190"/>
    <lineage>
        <taxon>Eukaryota</taxon>
        <taxon>Metazoa</taxon>
        <taxon>Chordata</taxon>
        <taxon>Craniata</taxon>
        <taxon>Vertebrata</taxon>
        <taxon>Euteleostomi</taxon>
        <taxon>Actinopterygii</taxon>
        <taxon>Neopterygii</taxon>
        <taxon>Teleostei</taxon>
        <taxon>Clupei</taxon>
        <taxon>Clupeiformes</taxon>
        <taxon>Clupeoidei</taxon>
        <taxon>Engraulidae</taxon>
        <taxon>Coilinae</taxon>
        <taxon>Coilia</taxon>
    </lineage>
</organism>
<dbReference type="Proteomes" id="UP001591681">
    <property type="component" value="Unassembled WGS sequence"/>
</dbReference>
<dbReference type="Pfam" id="PF15828">
    <property type="entry name" value="RDD1"/>
    <property type="match status" value="1"/>
</dbReference>
<gene>
    <name evidence="2" type="ORF">ACEWY4_022192</name>
</gene>
<sequence length="145" mass="16832">MKPKALYIDAPRLFGNGEAPTAIRESQGPSYHRQVDDENPRLEDRVESERRGKAEKRAREVHFAFLAEKYDPLREEDEASLRKNEERKLKKKAKIKKYRKNVRKALSYSWKCLLLSLQNFSVGLSTPISAATYVVPEFHQARARS</sequence>
<dbReference type="PANTHER" id="PTHR14680:SF1">
    <property type="entry name" value="REQUIRED FOR DRUG-INDUCED DEATH PROTEIN 1"/>
    <property type="match status" value="1"/>
</dbReference>
<dbReference type="PANTHER" id="PTHR14680">
    <property type="entry name" value="SI:DKEY-126G1.9-RELATED"/>
    <property type="match status" value="1"/>
</dbReference>
<comment type="caution">
    <text evidence="2">The sequence shown here is derived from an EMBL/GenBank/DDBJ whole genome shotgun (WGS) entry which is preliminary data.</text>
</comment>
<dbReference type="EMBL" id="JBHFQA010000019">
    <property type="protein sequence ID" value="KAL2082374.1"/>
    <property type="molecule type" value="Genomic_DNA"/>
</dbReference>
<accession>A0ABD1J6C9</accession>
<evidence type="ECO:0000256" key="1">
    <source>
        <dbReference type="SAM" id="MobiDB-lite"/>
    </source>
</evidence>
<reference evidence="2 3" key="1">
    <citation type="submission" date="2024-09" db="EMBL/GenBank/DDBJ databases">
        <title>A chromosome-level genome assembly of Gray's grenadier anchovy, Coilia grayii.</title>
        <authorList>
            <person name="Fu Z."/>
        </authorList>
    </citation>
    <scope>NUCLEOTIDE SEQUENCE [LARGE SCALE GENOMIC DNA]</scope>
    <source>
        <strain evidence="2">G4</strain>
        <tissue evidence="2">Muscle</tissue>
    </source>
</reference>